<evidence type="ECO:0000313" key="2">
    <source>
        <dbReference type="Proteomes" id="UP001596547"/>
    </source>
</evidence>
<proteinExistence type="predicted"/>
<sequence>MRWVLPRGGNERPSSLSDLVTGTSTVWTTLPGTLVVERPVRIEPSTASFGPIRLMAARKRVTDMHREPAEDWPDAPLTRAQARDLLGGEVVAVWIMDYEENTRAVLLDADTPDDVVLDVVLETDDRYDMFSYTDYEGEMTWLSFGSERKGTEGGEMMQETLESYRLLVSEGDDT</sequence>
<comment type="caution">
    <text evidence="1">The sequence shown here is derived from an EMBL/GenBank/DDBJ whole genome shotgun (WGS) entry which is preliminary data.</text>
</comment>
<protein>
    <submittedName>
        <fullName evidence="1">Uncharacterized protein</fullName>
    </submittedName>
</protein>
<organism evidence="1 2">
    <name type="scientific">Halomarina halobia</name>
    <dbReference type="NCBI Taxonomy" id="3033386"/>
    <lineage>
        <taxon>Archaea</taxon>
        <taxon>Methanobacteriati</taxon>
        <taxon>Methanobacteriota</taxon>
        <taxon>Stenosarchaea group</taxon>
        <taxon>Halobacteria</taxon>
        <taxon>Halobacteriales</taxon>
        <taxon>Natronomonadaceae</taxon>
        <taxon>Halomarina</taxon>
    </lineage>
</organism>
<dbReference type="RefSeq" id="WP_276306293.1">
    <property type="nucleotide sequence ID" value="NZ_CP119993.1"/>
</dbReference>
<name>A0ABD6AEJ4_9EURY</name>
<dbReference type="EMBL" id="JBHTBF010000003">
    <property type="protein sequence ID" value="MFC7318872.1"/>
    <property type="molecule type" value="Genomic_DNA"/>
</dbReference>
<dbReference type="AlphaFoldDB" id="A0ABD6AEJ4"/>
<accession>A0ABD6AEJ4</accession>
<reference evidence="1 2" key="1">
    <citation type="journal article" date="2019" name="Int. J. Syst. Evol. Microbiol.">
        <title>The Global Catalogue of Microorganisms (GCM) 10K type strain sequencing project: providing services to taxonomists for standard genome sequencing and annotation.</title>
        <authorList>
            <consortium name="The Broad Institute Genomics Platform"/>
            <consortium name="The Broad Institute Genome Sequencing Center for Infectious Disease"/>
            <person name="Wu L."/>
            <person name="Ma J."/>
        </authorList>
    </citation>
    <scope>NUCLEOTIDE SEQUENCE [LARGE SCALE GENOMIC DNA]</scope>
    <source>
        <strain evidence="1 2">PSR21</strain>
    </source>
</reference>
<keyword evidence="2" id="KW-1185">Reference proteome</keyword>
<gene>
    <name evidence="1" type="ORF">ACFQPE_19010</name>
</gene>
<dbReference type="GeneID" id="79316940"/>
<evidence type="ECO:0000313" key="1">
    <source>
        <dbReference type="EMBL" id="MFC7318872.1"/>
    </source>
</evidence>
<dbReference type="Proteomes" id="UP001596547">
    <property type="component" value="Unassembled WGS sequence"/>
</dbReference>